<sequence length="93" mass="10489">MNTLRLGPVLPDKPNRIHARVEPHESQDERKSFESSEGDDKARHPVDKGKTKLYTITNLIHCLLIIGTQIEKRRLDPIGRAFSSASAIPISEF</sequence>
<evidence type="ECO:0000313" key="3">
    <source>
        <dbReference type="Proteomes" id="UP000053557"/>
    </source>
</evidence>
<evidence type="ECO:0000256" key="1">
    <source>
        <dbReference type="SAM" id="MobiDB-lite"/>
    </source>
</evidence>
<dbReference type="EMBL" id="LPVJ01000018">
    <property type="protein sequence ID" value="KUO96475.1"/>
    <property type="molecule type" value="Genomic_DNA"/>
</dbReference>
<protein>
    <submittedName>
        <fullName evidence="2">Uncharacterized protein</fullName>
    </submittedName>
</protein>
<name>A0A101XS24_9BACL</name>
<accession>A0A101XS24</accession>
<evidence type="ECO:0000313" key="2">
    <source>
        <dbReference type="EMBL" id="KUO96475.1"/>
    </source>
</evidence>
<proteinExistence type="predicted"/>
<dbReference type="Proteomes" id="UP000053557">
    <property type="component" value="Unassembled WGS sequence"/>
</dbReference>
<gene>
    <name evidence="2" type="ORF">ATW55_01155</name>
</gene>
<comment type="caution">
    <text evidence="2">The sequence shown here is derived from an EMBL/GenBank/DDBJ whole genome shotgun (WGS) entry which is preliminary data.</text>
</comment>
<dbReference type="AlphaFoldDB" id="A0A101XS24"/>
<reference evidence="2 3" key="1">
    <citation type="submission" date="2015-12" db="EMBL/GenBank/DDBJ databases">
        <title>Draft genome sequence of Acidibacillus ferrooxidans ITV001, isolated from a chalcopyrite acid mine drainage site in Brazil.</title>
        <authorList>
            <person name="Dall'Agnol H."/>
            <person name="Nancucheo I."/>
            <person name="Johnson B."/>
            <person name="Oliveira R."/>
            <person name="Leite L."/>
            <person name="Pylro V."/>
            <person name="Nunes G.L."/>
            <person name="Tzotzos G."/>
            <person name="Fernandes G.R."/>
            <person name="Dutra J."/>
            <person name="Orellana S.C."/>
            <person name="Oliveira G."/>
        </authorList>
    </citation>
    <scope>NUCLEOTIDE SEQUENCE [LARGE SCALE GENOMIC DNA]</scope>
    <source>
        <strain evidence="3">ITV01</strain>
    </source>
</reference>
<feature type="compositionally biased region" description="Basic and acidic residues" evidence="1">
    <location>
        <begin position="13"/>
        <end position="48"/>
    </location>
</feature>
<keyword evidence="3" id="KW-1185">Reference proteome</keyword>
<feature type="region of interest" description="Disordered" evidence="1">
    <location>
        <begin position="1"/>
        <end position="48"/>
    </location>
</feature>
<organism evidence="2 3">
    <name type="scientific">Ferroacidibacillus organovorans</name>
    <dbReference type="NCBI Taxonomy" id="1765683"/>
    <lineage>
        <taxon>Bacteria</taxon>
        <taxon>Bacillati</taxon>
        <taxon>Bacillota</taxon>
        <taxon>Bacilli</taxon>
        <taxon>Bacillales</taxon>
        <taxon>Alicyclobacillaceae</taxon>
        <taxon>Ferroacidibacillus</taxon>
    </lineage>
</organism>